<feature type="binding site" evidence="12">
    <location>
        <position position="122"/>
    </location>
    <ligand>
        <name>Ca(2+)</name>
        <dbReference type="ChEBI" id="CHEBI:29108"/>
    </ligand>
</feature>
<evidence type="ECO:0000256" key="13">
    <source>
        <dbReference type="RuleBase" id="RU366008"/>
    </source>
</evidence>
<comment type="pathway">
    <text evidence="1 13">Amino-acid degradation; L-phenylalanine degradation; acetoacetate and fumarate from L-phenylalanine: step 6/6.</text>
</comment>
<gene>
    <name evidence="16" type="ORF">AB675_11391</name>
</gene>
<dbReference type="VEuPathDB" id="FungiDB:AB675_11391"/>
<evidence type="ECO:0000256" key="3">
    <source>
        <dbReference type="ARBA" id="ARBA00012094"/>
    </source>
</evidence>
<feature type="binding site" evidence="11">
    <location>
        <position position="124"/>
    </location>
    <ligand>
        <name>substrate</name>
    </ligand>
</feature>
<dbReference type="GO" id="GO:0006559">
    <property type="term" value="P:L-phenylalanine catabolic process"/>
    <property type="evidence" value="ECO:0007669"/>
    <property type="project" value="UniProtKB-UniRule"/>
</dbReference>
<keyword evidence="9 13" id="KW-0585">Phenylalanine catabolism</keyword>
<evidence type="ECO:0000256" key="8">
    <source>
        <dbReference type="ARBA" id="ARBA00022878"/>
    </source>
</evidence>
<dbReference type="GeneID" id="28732113"/>
<keyword evidence="4 12" id="KW-0479">Metal-binding</keyword>
<feature type="active site" description="Proton acceptor" evidence="10">
    <location>
        <position position="129"/>
    </location>
</feature>
<evidence type="ECO:0000256" key="12">
    <source>
        <dbReference type="PIRSR" id="PIRSR605959-3"/>
    </source>
</evidence>
<dbReference type="AlphaFoldDB" id="A0A0N0NMC5"/>
<name>A0A0N0NMC5_9EURO</name>
<dbReference type="InterPro" id="IPR015377">
    <property type="entry name" value="Fumarylacetoacetase_N"/>
</dbReference>
<evidence type="ECO:0000256" key="4">
    <source>
        <dbReference type="ARBA" id="ARBA00022723"/>
    </source>
</evidence>
<evidence type="ECO:0000256" key="11">
    <source>
        <dbReference type="PIRSR" id="PIRSR605959-2"/>
    </source>
</evidence>
<feature type="binding site" evidence="11">
    <location>
        <position position="233"/>
    </location>
    <ligand>
        <name>substrate</name>
    </ligand>
</feature>
<dbReference type="Pfam" id="PF01557">
    <property type="entry name" value="FAA_hydrolase"/>
    <property type="match status" value="1"/>
</dbReference>
<evidence type="ECO:0000313" key="16">
    <source>
        <dbReference type="EMBL" id="KPI40049.1"/>
    </source>
</evidence>
<keyword evidence="8 13" id="KW-0828">Tyrosine catabolism</keyword>
<dbReference type="Pfam" id="PF09298">
    <property type="entry name" value="FAA_hydrolase_N"/>
    <property type="match status" value="1"/>
</dbReference>
<keyword evidence="5 13" id="KW-0378">Hydrolase</keyword>
<dbReference type="EMBL" id="LFJN01000013">
    <property type="protein sequence ID" value="KPI40049.1"/>
    <property type="molecule type" value="Genomic_DNA"/>
</dbReference>
<evidence type="ECO:0000256" key="7">
    <source>
        <dbReference type="ARBA" id="ARBA00022842"/>
    </source>
</evidence>
<feature type="binding site" evidence="12">
    <location>
        <position position="192"/>
    </location>
    <ligand>
        <name>Ca(2+)</name>
        <dbReference type="ChEBI" id="CHEBI:29108"/>
    </ligand>
</feature>
<dbReference type="Proteomes" id="UP000038010">
    <property type="component" value="Unassembled WGS sequence"/>
</dbReference>
<dbReference type="GO" id="GO:0004334">
    <property type="term" value="F:fumarylacetoacetase activity"/>
    <property type="evidence" value="ECO:0007669"/>
    <property type="project" value="UniProtKB-UniRule"/>
</dbReference>
<evidence type="ECO:0000256" key="2">
    <source>
        <dbReference type="ARBA" id="ARBA00010211"/>
    </source>
</evidence>
<dbReference type="InterPro" id="IPR036462">
    <property type="entry name" value="Fumarylacetoacetase_N_sf"/>
</dbReference>
<dbReference type="SUPFAM" id="SSF56529">
    <property type="entry name" value="FAH"/>
    <property type="match status" value="1"/>
</dbReference>
<evidence type="ECO:0000256" key="1">
    <source>
        <dbReference type="ARBA" id="ARBA00004782"/>
    </source>
</evidence>
<dbReference type="InterPro" id="IPR036663">
    <property type="entry name" value="Fumarylacetoacetase_C_sf"/>
</dbReference>
<feature type="binding site" evidence="12">
    <location>
        <position position="246"/>
    </location>
    <ligand>
        <name>Mg(2+)</name>
        <dbReference type="ChEBI" id="CHEBI:18420"/>
    </ligand>
</feature>
<dbReference type="GO" id="GO:1902000">
    <property type="term" value="P:homogentisate catabolic process"/>
    <property type="evidence" value="ECO:0007669"/>
    <property type="project" value="TreeGrafter"/>
</dbReference>
<dbReference type="Gene3D" id="2.30.30.230">
    <property type="entry name" value="Fumarylacetoacetase, N-terminal domain"/>
    <property type="match status" value="1"/>
</dbReference>
<dbReference type="PANTHER" id="PTHR43069:SF2">
    <property type="entry name" value="FUMARYLACETOACETASE"/>
    <property type="match status" value="1"/>
</dbReference>
<evidence type="ECO:0000259" key="15">
    <source>
        <dbReference type="Pfam" id="PF09298"/>
    </source>
</evidence>
<dbReference type="EC" id="3.7.1.2" evidence="3 13"/>
<dbReference type="InterPro" id="IPR011234">
    <property type="entry name" value="Fumarylacetoacetase-like_C"/>
</dbReference>
<dbReference type="STRING" id="1664694.A0A0N0NMC5"/>
<evidence type="ECO:0000259" key="14">
    <source>
        <dbReference type="Pfam" id="PF01557"/>
    </source>
</evidence>
<reference evidence="16 17" key="1">
    <citation type="submission" date="2015-06" db="EMBL/GenBank/DDBJ databases">
        <title>Draft genome of the ant-associated black yeast Phialophora attae CBS 131958.</title>
        <authorList>
            <person name="Moreno L.F."/>
            <person name="Stielow B.J."/>
            <person name="de Hoog S."/>
            <person name="Vicente V.A."/>
            <person name="Weiss V.A."/>
            <person name="de Vries M."/>
            <person name="Cruz L.M."/>
            <person name="Souza E.M."/>
        </authorList>
    </citation>
    <scope>NUCLEOTIDE SEQUENCE [LARGE SCALE GENOMIC DNA]</scope>
    <source>
        <strain evidence="16 17">CBS 131958</strain>
    </source>
</reference>
<dbReference type="RefSeq" id="XP_018000012.1">
    <property type="nucleotide sequence ID" value="XM_018140233.1"/>
</dbReference>
<evidence type="ECO:0000256" key="10">
    <source>
        <dbReference type="PIRSR" id="PIRSR605959-1"/>
    </source>
</evidence>
<feature type="binding site" evidence="12">
    <location>
        <position position="250"/>
    </location>
    <ligand>
        <name>Mg(2+)</name>
        <dbReference type="ChEBI" id="CHEBI:18420"/>
    </ligand>
</feature>
<keyword evidence="7 12" id="KW-0460">Magnesium</keyword>
<dbReference type="OrthoDB" id="9971669at2759"/>
<keyword evidence="6 12" id="KW-0106">Calcium</keyword>
<evidence type="ECO:0000256" key="9">
    <source>
        <dbReference type="ARBA" id="ARBA00023232"/>
    </source>
</evidence>
<feature type="binding site" evidence="12">
    <location>
        <position position="226"/>
    </location>
    <ligand>
        <name>Ca(2+)</name>
        <dbReference type="ChEBI" id="CHEBI:29108"/>
    </ligand>
</feature>
<comment type="similarity">
    <text evidence="2 13">Belongs to the FAH family.</text>
</comment>
<dbReference type="PANTHER" id="PTHR43069">
    <property type="entry name" value="FUMARYLACETOACETASE"/>
    <property type="match status" value="1"/>
</dbReference>
<evidence type="ECO:0000313" key="17">
    <source>
        <dbReference type="Proteomes" id="UP000038010"/>
    </source>
</evidence>
<dbReference type="Gene3D" id="3.90.850.10">
    <property type="entry name" value="Fumarylacetoacetase-like, C-terminal domain"/>
    <property type="match status" value="1"/>
</dbReference>
<dbReference type="GO" id="GO:0046872">
    <property type="term" value="F:metal ion binding"/>
    <property type="evidence" value="ECO:0007669"/>
    <property type="project" value="UniProtKB-UniRule"/>
</dbReference>
<feature type="domain" description="Fumarylacetoacetase-like C-terminal" evidence="14">
    <location>
        <begin position="125"/>
        <end position="390"/>
    </location>
</feature>
<feature type="domain" description="Fumarylacetoacetase N-terminal" evidence="15">
    <location>
        <begin position="14"/>
        <end position="114"/>
    </location>
</feature>
<sequence>MSSTTQKTGFGLGNLPYGIFSTVDDTRCRIGIAVETYVLDLSVFLQQQPVQNLDFDSSVLRDETLNRYAALGQPVHQHVRAHLQQTLPRLLKQDETGLRAAGLCPRSEVLNHLPFDIGDYTDFFTSPDHARRCGEIFRPGQPMGSNFSSMPLAYHGRSSSIVVSGTDVYRPSGQYLKDGVKTFGPSQKLDFELELGVFVGKPSQRGKPIAIDEADDHIFGYVLMNDWSARDIQQFEAQPLGPFNGKNFCTTDDLPCYLKRSDGRVEHVYDIPVDIFIKAPRYDGTLVMSSNTKHISFSPAQMLSHHTVGGCPMRAGDLFASGTLSGATLQEAGCLLEATWNGIQKLELVSSQGDGASEDDVRTWLKDGDTVSFCVGGAASDIDFGACEGTICSKSSSDT</sequence>
<feature type="binding site" evidence="12">
    <location>
        <position position="226"/>
    </location>
    <ligand>
        <name>Mg(2+)</name>
        <dbReference type="ChEBI" id="CHEBI:18420"/>
    </ligand>
</feature>
<dbReference type="SUPFAM" id="SSF63433">
    <property type="entry name" value="Fumarylacetoacetate hydrolase, FAH, N-terminal domain"/>
    <property type="match status" value="1"/>
</dbReference>
<protein>
    <recommendedName>
        <fullName evidence="3 13">Fumarylacetoacetase</fullName>
        <ecNumber evidence="3 13">3.7.1.2</ecNumber>
    </recommendedName>
    <alternativeName>
        <fullName evidence="13">Fumarylacetoacetate hydrolase</fullName>
    </alternativeName>
</protein>
<dbReference type="InterPro" id="IPR005959">
    <property type="entry name" value="Fumarylacetoacetase"/>
</dbReference>
<proteinExistence type="inferred from homology"/>
<evidence type="ECO:0000256" key="6">
    <source>
        <dbReference type="ARBA" id="ARBA00022837"/>
    </source>
</evidence>
<dbReference type="GO" id="GO:0006572">
    <property type="term" value="P:L-tyrosine catabolic process"/>
    <property type="evidence" value="ECO:0007669"/>
    <property type="project" value="UniProtKB-UniRule"/>
</dbReference>
<comment type="caution">
    <text evidence="16">The sequence shown here is derived from an EMBL/GenBank/DDBJ whole genome shotgun (WGS) entry which is preliminary data.</text>
</comment>
<feature type="binding site" evidence="12">
    <location>
        <position position="194"/>
    </location>
    <ligand>
        <name>Ca(2+)</name>
        <dbReference type="ChEBI" id="CHEBI:29108"/>
    </ligand>
</feature>
<evidence type="ECO:0000256" key="5">
    <source>
        <dbReference type="ARBA" id="ARBA00022801"/>
    </source>
</evidence>
<organism evidence="16 17">
    <name type="scientific">Cyphellophora attinorum</name>
    <dbReference type="NCBI Taxonomy" id="1664694"/>
    <lineage>
        <taxon>Eukaryota</taxon>
        <taxon>Fungi</taxon>
        <taxon>Dikarya</taxon>
        <taxon>Ascomycota</taxon>
        <taxon>Pezizomycotina</taxon>
        <taxon>Eurotiomycetes</taxon>
        <taxon>Chaetothyriomycetidae</taxon>
        <taxon>Chaetothyriales</taxon>
        <taxon>Cyphellophoraceae</taxon>
        <taxon>Cyphellophora</taxon>
    </lineage>
</organism>
<accession>A0A0N0NMC5</accession>
<keyword evidence="17" id="KW-1185">Reference proteome</keyword>
<comment type="catalytic activity">
    <reaction evidence="13">
        <text>4-fumarylacetoacetate + H2O = acetoacetate + fumarate + H(+)</text>
        <dbReference type="Rhea" id="RHEA:10244"/>
        <dbReference type="ChEBI" id="CHEBI:13705"/>
        <dbReference type="ChEBI" id="CHEBI:15377"/>
        <dbReference type="ChEBI" id="CHEBI:15378"/>
        <dbReference type="ChEBI" id="CHEBI:18034"/>
        <dbReference type="ChEBI" id="CHEBI:29806"/>
        <dbReference type="EC" id="3.7.1.2"/>
    </reaction>
</comment>
<comment type="cofactor">
    <cofactor evidence="13">
        <name>Mg(2+)</name>
        <dbReference type="ChEBI" id="CHEBI:18420"/>
    </cofactor>
    <cofactor evidence="13">
        <name>Ca(2+)</name>
        <dbReference type="ChEBI" id="CHEBI:29108"/>
    </cofactor>
</comment>
<feature type="binding site" evidence="11">
    <location>
        <position position="323"/>
    </location>
    <ligand>
        <name>substrate</name>
    </ligand>
</feature>
<feature type="binding site" evidence="11">
    <location>
        <position position="138"/>
    </location>
    <ligand>
        <name>substrate</name>
    </ligand>
</feature>
<dbReference type="UniPathway" id="UPA00139">
    <property type="reaction ID" value="UER00341"/>
</dbReference>